<dbReference type="KEGG" id="pcy:PCYB_063300"/>
<gene>
    <name evidence="1" type="ORF">PCYB_063300</name>
</gene>
<evidence type="ECO:0000313" key="1">
    <source>
        <dbReference type="EMBL" id="GAB65598.1"/>
    </source>
</evidence>
<sequence length="109" mass="13001">MSQLEESELKEILGGSQLYDKYENFNKEVDEKDCNECKSKIGQHKVKYNDIFVTCNKIEKNLKEIVAMQNIDDRRSRCTQFQYWVYDEIRNIRYAKDSVAKSAINKLYE</sequence>
<protein>
    <recommendedName>
        <fullName evidence="3">CYIR protein</fullName>
    </recommendedName>
</protein>
<name>K6UJ51_PLACD</name>
<dbReference type="OrthoDB" id="386497at2759"/>
<organism evidence="1 2">
    <name type="scientific">Plasmodium cynomolgi (strain B)</name>
    <dbReference type="NCBI Taxonomy" id="1120755"/>
    <lineage>
        <taxon>Eukaryota</taxon>
        <taxon>Sar</taxon>
        <taxon>Alveolata</taxon>
        <taxon>Apicomplexa</taxon>
        <taxon>Aconoidasida</taxon>
        <taxon>Haemosporida</taxon>
        <taxon>Plasmodiidae</taxon>
        <taxon>Plasmodium</taxon>
        <taxon>Plasmodium (Plasmodium)</taxon>
    </lineage>
</organism>
<keyword evidence="2" id="KW-1185">Reference proteome</keyword>
<accession>K6UJ51</accession>
<dbReference type="EMBL" id="DF157098">
    <property type="protein sequence ID" value="GAB65598.1"/>
    <property type="molecule type" value="Genomic_DNA"/>
</dbReference>
<dbReference type="RefSeq" id="XP_004221545.1">
    <property type="nucleotide sequence ID" value="XM_004221497.1"/>
</dbReference>
<dbReference type="PhylomeDB" id="K6UJ51"/>
<dbReference type="VEuPathDB" id="PlasmoDB:PCYB_063300"/>
<proteinExistence type="predicted"/>
<dbReference type="AlphaFoldDB" id="K6UJ51"/>
<evidence type="ECO:0008006" key="3">
    <source>
        <dbReference type="Google" id="ProtNLM"/>
    </source>
</evidence>
<reference evidence="1 2" key="1">
    <citation type="journal article" date="2012" name="Nat. Genet.">
        <title>Plasmodium cynomolgi genome sequences provide insight into Plasmodium vivax and the monkey malaria clade.</title>
        <authorList>
            <person name="Tachibana S."/>
            <person name="Sullivan S.A."/>
            <person name="Kawai S."/>
            <person name="Nakamura S."/>
            <person name="Kim H.R."/>
            <person name="Goto N."/>
            <person name="Arisue N."/>
            <person name="Palacpac N.M.Q."/>
            <person name="Honma H."/>
            <person name="Yagi M."/>
            <person name="Tougan T."/>
            <person name="Katakai Y."/>
            <person name="Kaneko O."/>
            <person name="Mita T."/>
            <person name="Kita K."/>
            <person name="Yasutomi Y."/>
            <person name="Sutton P.L."/>
            <person name="Shakhbatyan R."/>
            <person name="Horii T."/>
            <person name="Yasunaga T."/>
            <person name="Barnwell J.W."/>
            <person name="Escalante A.A."/>
            <person name="Carlton J.M."/>
            <person name="Tanabe K."/>
        </authorList>
    </citation>
    <scope>NUCLEOTIDE SEQUENCE [LARGE SCALE GENOMIC DNA]</scope>
    <source>
        <strain evidence="1 2">B</strain>
    </source>
</reference>
<dbReference type="GeneID" id="14691840"/>
<dbReference type="Pfam" id="PF05795">
    <property type="entry name" value="Plasmodium_Vir"/>
    <property type="match status" value="1"/>
</dbReference>
<feature type="non-terminal residue" evidence="1">
    <location>
        <position position="109"/>
    </location>
</feature>
<evidence type="ECO:0000313" key="2">
    <source>
        <dbReference type="Proteomes" id="UP000006319"/>
    </source>
</evidence>
<dbReference type="InterPro" id="IPR008780">
    <property type="entry name" value="Plasmodium_Vir"/>
</dbReference>
<dbReference type="Proteomes" id="UP000006319">
    <property type="component" value="Chromosome 6"/>
</dbReference>